<keyword evidence="3" id="KW-1185">Reference proteome</keyword>
<evidence type="ECO:0000313" key="2">
    <source>
        <dbReference type="EMBL" id="CAG8693546.1"/>
    </source>
</evidence>
<organism evidence="2 3">
    <name type="scientific">Racocetra fulgida</name>
    <dbReference type="NCBI Taxonomy" id="60492"/>
    <lineage>
        <taxon>Eukaryota</taxon>
        <taxon>Fungi</taxon>
        <taxon>Fungi incertae sedis</taxon>
        <taxon>Mucoromycota</taxon>
        <taxon>Glomeromycotina</taxon>
        <taxon>Glomeromycetes</taxon>
        <taxon>Diversisporales</taxon>
        <taxon>Gigasporaceae</taxon>
        <taxon>Racocetra</taxon>
    </lineage>
</organism>
<evidence type="ECO:0000313" key="3">
    <source>
        <dbReference type="Proteomes" id="UP000789396"/>
    </source>
</evidence>
<accession>A0A9N9ET26</accession>
<gene>
    <name evidence="2" type="ORF">RFULGI_LOCUS10102</name>
</gene>
<reference evidence="2" key="1">
    <citation type="submission" date="2021-06" db="EMBL/GenBank/DDBJ databases">
        <authorList>
            <person name="Kallberg Y."/>
            <person name="Tangrot J."/>
            <person name="Rosling A."/>
        </authorList>
    </citation>
    <scope>NUCLEOTIDE SEQUENCE</scope>
    <source>
        <strain evidence="2">IN212</strain>
    </source>
</reference>
<dbReference type="Proteomes" id="UP000789396">
    <property type="component" value="Unassembled WGS sequence"/>
</dbReference>
<dbReference type="EMBL" id="CAJVPZ010019341">
    <property type="protein sequence ID" value="CAG8693546.1"/>
    <property type="molecule type" value="Genomic_DNA"/>
</dbReference>
<dbReference type="InterPro" id="IPR019129">
    <property type="entry name" value="Folate-sensitive_fs_Fra10Ac1"/>
</dbReference>
<proteinExistence type="predicted"/>
<feature type="non-terminal residue" evidence="2">
    <location>
        <position position="206"/>
    </location>
</feature>
<comment type="caution">
    <text evidence="2">The sequence shown here is derived from an EMBL/GenBank/DDBJ whole genome shotgun (WGS) entry which is preliminary data.</text>
</comment>
<dbReference type="AlphaFoldDB" id="A0A9N9ET26"/>
<name>A0A9N9ET26_9GLOM</name>
<sequence length="206" mass="24179">EQNEYAKSIFANNLKGMDAFMNDYVNFYGRKSNQGTVTNAEKGYKSEFEILKENHKFLRSDEDDESELTWEQRLAKKYYDKLFKEYCIAELKYYKEGKIALRWRTEKEVIIGKGQLTCASTRCSEKVDLKSWEVNFAYVEDDSERNKHEKRKRKSYDSASDQEQDFKSEDRRDVTDGKKAKLEKSNVEEKSKDEEADTLLAAIDGS</sequence>
<dbReference type="OrthoDB" id="197967at2759"/>
<feature type="compositionally biased region" description="Basic and acidic residues" evidence="1">
    <location>
        <begin position="164"/>
        <end position="193"/>
    </location>
</feature>
<feature type="region of interest" description="Disordered" evidence="1">
    <location>
        <begin position="147"/>
        <end position="206"/>
    </location>
</feature>
<protein>
    <submittedName>
        <fullName evidence="2">2517_t:CDS:1</fullName>
    </submittedName>
</protein>
<dbReference type="Pfam" id="PF09725">
    <property type="entry name" value="Fra10Ac1"/>
    <property type="match status" value="1"/>
</dbReference>
<evidence type="ECO:0000256" key="1">
    <source>
        <dbReference type="SAM" id="MobiDB-lite"/>
    </source>
</evidence>